<reference evidence="1" key="3">
    <citation type="submission" date="2022-01" db="EMBL/GenBank/DDBJ databases">
        <title>Collection of gut derived symbiotic bacterial strains cultured from healthy donors.</title>
        <authorList>
            <person name="Lin H."/>
            <person name="Kohout C."/>
            <person name="Waligurski E."/>
            <person name="Pamer E.G."/>
        </authorList>
    </citation>
    <scope>NUCLEOTIDE SEQUENCE</scope>
    <source>
        <strain evidence="1">DFI.6.55</strain>
    </source>
</reference>
<dbReference type="AlphaFoldDB" id="A0AAW5BY55"/>
<evidence type="ECO:0000313" key="2">
    <source>
        <dbReference type="EMBL" id="NSJ49867.1"/>
    </source>
</evidence>
<dbReference type="InterPro" id="IPR003203">
    <property type="entry name" value="CobU/CobP"/>
</dbReference>
<accession>A0AAW5BY55</accession>
<dbReference type="GO" id="GO:0043752">
    <property type="term" value="F:adenosylcobinamide kinase activity"/>
    <property type="evidence" value="ECO:0007669"/>
    <property type="project" value="InterPro"/>
</dbReference>
<dbReference type="GO" id="GO:0009236">
    <property type="term" value="P:cobalamin biosynthetic process"/>
    <property type="evidence" value="ECO:0007669"/>
    <property type="project" value="InterPro"/>
</dbReference>
<sequence>MILVIGGRGQGKREFALQNLIPEDEAPMVRWASGRDEGWESYMKSRYCCDFHLFIRRLMNREVGVGAGGNPWMPGDQKQMEVILKALLQDVPDRILVTDEIGYGIVPADAAERQYREETGRLCCLAAKEARQVWRVLCGLGQRIK</sequence>
<dbReference type="EMBL" id="JAAITT010000019">
    <property type="protein sequence ID" value="NSJ49867.1"/>
    <property type="molecule type" value="Genomic_DNA"/>
</dbReference>
<proteinExistence type="predicted"/>
<comment type="caution">
    <text evidence="1">The sequence shown here is derived from an EMBL/GenBank/DDBJ whole genome shotgun (WGS) entry which is preliminary data.</text>
</comment>
<keyword evidence="3" id="KW-1185">Reference proteome</keyword>
<reference evidence="2" key="2">
    <citation type="submission" date="2020-02" db="EMBL/GenBank/DDBJ databases">
        <authorList>
            <person name="Littmann E."/>
            <person name="Sorbara M."/>
        </authorList>
    </citation>
    <scope>NUCLEOTIDE SEQUENCE</scope>
    <source>
        <strain evidence="2">MSK.1.17</strain>
    </source>
</reference>
<dbReference type="Gene3D" id="3.40.50.300">
    <property type="entry name" value="P-loop containing nucleotide triphosphate hydrolases"/>
    <property type="match status" value="1"/>
</dbReference>
<dbReference type="GO" id="GO:0000166">
    <property type="term" value="F:nucleotide binding"/>
    <property type="evidence" value="ECO:0007669"/>
    <property type="project" value="InterPro"/>
</dbReference>
<organism evidence="1 4">
    <name type="scientific">Enterocloster aldenensis</name>
    <dbReference type="NCBI Taxonomy" id="358742"/>
    <lineage>
        <taxon>Bacteria</taxon>
        <taxon>Bacillati</taxon>
        <taxon>Bacillota</taxon>
        <taxon>Clostridia</taxon>
        <taxon>Lachnospirales</taxon>
        <taxon>Lachnospiraceae</taxon>
        <taxon>Enterocloster</taxon>
    </lineage>
</organism>
<dbReference type="GeneID" id="97206804"/>
<dbReference type="GO" id="GO:0016779">
    <property type="term" value="F:nucleotidyltransferase activity"/>
    <property type="evidence" value="ECO:0007669"/>
    <property type="project" value="UniProtKB-KW"/>
</dbReference>
<protein>
    <submittedName>
        <fullName evidence="1">Bifunctional adenosylcobinamide kinase/adenosylcobinamide-phosphate guanylyltransferase</fullName>
    </submittedName>
</protein>
<dbReference type="EMBL" id="JAKNGE010000005">
    <property type="protein sequence ID" value="MCG4744803.1"/>
    <property type="molecule type" value="Genomic_DNA"/>
</dbReference>
<dbReference type="InterPro" id="IPR027417">
    <property type="entry name" value="P-loop_NTPase"/>
</dbReference>
<dbReference type="SUPFAM" id="SSF52540">
    <property type="entry name" value="P-loop containing nucleoside triphosphate hydrolases"/>
    <property type="match status" value="1"/>
</dbReference>
<keyword evidence="1" id="KW-0418">Kinase</keyword>
<evidence type="ECO:0000313" key="4">
    <source>
        <dbReference type="Proteomes" id="UP001299608"/>
    </source>
</evidence>
<dbReference type="Proteomes" id="UP000669239">
    <property type="component" value="Unassembled WGS sequence"/>
</dbReference>
<name>A0AAW5BY55_9FIRM</name>
<dbReference type="RefSeq" id="WP_117558218.1">
    <property type="nucleotide sequence ID" value="NZ_BAABZL010000001.1"/>
</dbReference>
<dbReference type="Proteomes" id="UP001299608">
    <property type="component" value="Unassembled WGS sequence"/>
</dbReference>
<evidence type="ECO:0000313" key="3">
    <source>
        <dbReference type="Proteomes" id="UP000669239"/>
    </source>
</evidence>
<keyword evidence="1" id="KW-0808">Transferase</keyword>
<reference evidence="2 3" key="1">
    <citation type="journal article" date="2020" name="Cell Host Microbe">
        <title>Functional and Genomic Variation between Human-Derived Isolates of Lachnospiraceae Reveals Inter- and Intra-Species Diversity.</title>
        <authorList>
            <person name="Sorbara M.T."/>
            <person name="Littmann E.R."/>
            <person name="Fontana E."/>
            <person name="Moody T.U."/>
            <person name="Kohout C.E."/>
            <person name="Gjonbalaj M."/>
            <person name="Eaton V."/>
            <person name="Seok R."/>
            <person name="Leiner I.M."/>
            <person name="Pamer E.G."/>
        </authorList>
    </citation>
    <scope>NUCLEOTIDE SEQUENCE [LARGE SCALE GENOMIC DNA]</scope>
    <source>
        <strain evidence="2 3">MSK.1.17</strain>
    </source>
</reference>
<dbReference type="Pfam" id="PF02283">
    <property type="entry name" value="CobU"/>
    <property type="match status" value="1"/>
</dbReference>
<keyword evidence="1" id="KW-0548">Nucleotidyltransferase</keyword>
<gene>
    <name evidence="2" type="ORF">G5B36_14325</name>
    <name evidence="1" type="ORF">L0N08_05210</name>
</gene>
<evidence type="ECO:0000313" key="1">
    <source>
        <dbReference type="EMBL" id="MCG4744803.1"/>
    </source>
</evidence>